<dbReference type="SUPFAM" id="SSF55486">
    <property type="entry name" value="Metalloproteases ('zincins'), catalytic domain"/>
    <property type="match status" value="1"/>
</dbReference>
<organism evidence="1">
    <name type="scientific">freshwater metagenome</name>
    <dbReference type="NCBI Taxonomy" id="449393"/>
    <lineage>
        <taxon>unclassified sequences</taxon>
        <taxon>metagenomes</taxon>
        <taxon>ecological metagenomes</taxon>
    </lineage>
</organism>
<accession>A0A6J6XXH6</accession>
<name>A0A6J6XXH6_9ZZZZ</name>
<evidence type="ECO:0000313" key="1">
    <source>
        <dbReference type="EMBL" id="CAB4800905.1"/>
    </source>
</evidence>
<dbReference type="AlphaFoldDB" id="A0A6J6XXH6"/>
<gene>
    <name evidence="1" type="ORF">UFOPK2996_01070</name>
</gene>
<sequence>MSDLPFPIDPDDNPSDSGAAFDPFGMLGIPGFDPTQMNLADLMRILQSDGPVNWEIAKQTAEYVALDGSDDPSIPSSTVAELIELARIASDYVANETGVTEVLSAPVKVIGAPEWARLHLDSLRVVLETLATTLSGSLEAAQEIDSENGLAFDPTLLPPELAGPLSALGLNMGGADPFGGIMKMIAPILLGTQAGSMIGTLARNALGRYDLPLPTTDAPGPTFVLANLVKFESEWSIEPRDLRLYIALHEAVHTSIRFRPWVQSALARISNDYVSGFDIDVARLEEQFGGLDPMNPESIAAAAEQPDAILGAMRSPRQEPSARALRCLVIAMVGYGDCILEHLAKPLLPEFGKIHEAVRRHRVDQGDSGRFVENLLGIRLDRDAVLLGQNFCSGIVEREGYAGLHRLWESESMLPTPSELEAPGLWLARIELQEDPSA</sequence>
<dbReference type="InterPro" id="IPR018766">
    <property type="entry name" value="Zinicin_2"/>
</dbReference>
<dbReference type="InterPro" id="IPR042271">
    <property type="entry name" value="Zinicin_2_N"/>
</dbReference>
<dbReference type="NCBIfam" id="TIGR03624">
    <property type="entry name" value="putative hydrolase"/>
    <property type="match status" value="1"/>
</dbReference>
<protein>
    <submittedName>
        <fullName evidence="1">Unannotated protein</fullName>
    </submittedName>
</protein>
<reference evidence="1" key="1">
    <citation type="submission" date="2020-05" db="EMBL/GenBank/DDBJ databases">
        <authorList>
            <person name="Chiriac C."/>
            <person name="Salcher M."/>
            <person name="Ghai R."/>
            <person name="Kavagutti S V."/>
        </authorList>
    </citation>
    <scope>NUCLEOTIDE SEQUENCE</scope>
</reference>
<dbReference type="Gene3D" id="1.20.150.30">
    <property type="entry name" value="Zincin-like metallopeptidase, N-terminal domain"/>
    <property type="match status" value="1"/>
</dbReference>
<proteinExistence type="predicted"/>
<dbReference type="PANTHER" id="PTHR39420:SF2">
    <property type="entry name" value="HYDROLASE"/>
    <property type="match status" value="1"/>
</dbReference>
<dbReference type="Pfam" id="PF10103">
    <property type="entry name" value="Zincin_2"/>
    <property type="match status" value="1"/>
</dbReference>
<dbReference type="EMBL" id="CAFAAH010000147">
    <property type="protein sequence ID" value="CAB4800905.1"/>
    <property type="molecule type" value="Genomic_DNA"/>
</dbReference>
<dbReference type="PANTHER" id="PTHR39420">
    <property type="match status" value="1"/>
</dbReference>